<dbReference type="AlphaFoldDB" id="A0A1H4KUM7"/>
<evidence type="ECO:0000256" key="1">
    <source>
        <dbReference type="ARBA" id="ARBA00007074"/>
    </source>
</evidence>
<evidence type="ECO:0000256" key="3">
    <source>
        <dbReference type="ARBA" id="ARBA00022801"/>
    </source>
</evidence>
<evidence type="ECO:0000313" key="8">
    <source>
        <dbReference type="Proteomes" id="UP000182241"/>
    </source>
</evidence>
<evidence type="ECO:0000259" key="6">
    <source>
        <dbReference type="PROSITE" id="PS51935"/>
    </source>
</evidence>
<feature type="region of interest" description="Disordered" evidence="5">
    <location>
        <begin position="1"/>
        <end position="31"/>
    </location>
</feature>
<proteinExistence type="inferred from homology"/>
<comment type="similarity">
    <text evidence="1">Belongs to the peptidase C40 family.</text>
</comment>
<dbReference type="InterPro" id="IPR051794">
    <property type="entry name" value="PG_Endopeptidase_C40"/>
</dbReference>
<dbReference type="GO" id="GO:0008234">
    <property type="term" value="F:cysteine-type peptidase activity"/>
    <property type="evidence" value="ECO:0007669"/>
    <property type="project" value="UniProtKB-KW"/>
</dbReference>
<dbReference type="SUPFAM" id="SSF54001">
    <property type="entry name" value="Cysteine proteinases"/>
    <property type="match status" value="1"/>
</dbReference>
<dbReference type="InterPro" id="IPR006311">
    <property type="entry name" value="TAT_signal"/>
</dbReference>
<evidence type="ECO:0000256" key="4">
    <source>
        <dbReference type="ARBA" id="ARBA00022807"/>
    </source>
</evidence>
<keyword evidence="2" id="KW-0645">Protease</keyword>
<dbReference type="Proteomes" id="UP000182241">
    <property type="component" value="Unassembled WGS sequence"/>
</dbReference>
<keyword evidence="3 7" id="KW-0378">Hydrolase</keyword>
<name>A0A1H4KUM7_TSUTY</name>
<feature type="domain" description="NlpC/P60" evidence="6">
    <location>
        <begin position="73"/>
        <end position="184"/>
    </location>
</feature>
<sequence>MTDTPLHGVGSTTKVSSDSTKTMTGRSTRRGTMRAALGAAAAVIGIVAAPAVAQAAPAPAPQAPVGQAARIAGPDRSSVVQAALTRVGMPYSYGAAGPSSFDCSGLVSWAMNQAGVSVPRSSYSLMSAGTPVSQAELRPGDVVITNGGGHAALYVGNGQVVEAVTSGVPVRVAGIRGFVTARRY</sequence>
<dbReference type="PROSITE" id="PS51935">
    <property type="entry name" value="NLPC_P60"/>
    <property type="match status" value="1"/>
</dbReference>
<dbReference type="InterPro" id="IPR038765">
    <property type="entry name" value="Papain-like_cys_pep_sf"/>
</dbReference>
<dbReference type="Gene3D" id="3.90.1720.10">
    <property type="entry name" value="endopeptidase domain like (from Nostoc punctiforme)"/>
    <property type="match status" value="1"/>
</dbReference>
<dbReference type="Pfam" id="PF00877">
    <property type="entry name" value="NLPC_P60"/>
    <property type="match status" value="1"/>
</dbReference>
<dbReference type="PANTHER" id="PTHR47359">
    <property type="entry name" value="PEPTIDOGLYCAN DL-ENDOPEPTIDASE CWLO"/>
    <property type="match status" value="1"/>
</dbReference>
<keyword evidence="4" id="KW-0788">Thiol protease</keyword>
<evidence type="ECO:0000256" key="5">
    <source>
        <dbReference type="SAM" id="MobiDB-lite"/>
    </source>
</evidence>
<organism evidence="7 8">
    <name type="scientific">Tsukamurella tyrosinosolvens</name>
    <dbReference type="NCBI Taxonomy" id="57704"/>
    <lineage>
        <taxon>Bacteria</taxon>
        <taxon>Bacillati</taxon>
        <taxon>Actinomycetota</taxon>
        <taxon>Actinomycetes</taxon>
        <taxon>Mycobacteriales</taxon>
        <taxon>Tsukamurellaceae</taxon>
        <taxon>Tsukamurella</taxon>
    </lineage>
</organism>
<feature type="compositionally biased region" description="Low complexity" evidence="5">
    <location>
        <begin position="8"/>
        <end position="26"/>
    </location>
</feature>
<evidence type="ECO:0000256" key="2">
    <source>
        <dbReference type="ARBA" id="ARBA00022670"/>
    </source>
</evidence>
<dbReference type="PANTHER" id="PTHR47359:SF3">
    <property type="entry name" value="NLP_P60 DOMAIN-CONTAINING PROTEIN-RELATED"/>
    <property type="match status" value="1"/>
</dbReference>
<gene>
    <name evidence="7" type="ORF">SAMN04489793_0338</name>
</gene>
<keyword evidence="8" id="KW-1185">Reference proteome</keyword>
<protein>
    <submittedName>
        <fullName evidence="7">Cell wall-associated hydrolase, NlpC family</fullName>
    </submittedName>
</protein>
<dbReference type="PROSITE" id="PS51318">
    <property type="entry name" value="TAT"/>
    <property type="match status" value="1"/>
</dbReference>
<dbReference type="InterPro" id="IPR000064">
    <property type="entry name" value="NLP_P60_dom"/>
</dbReference>
<dbReference type="GO" id="GO:0006508">
    <property type="term" value="P:proteolysis"/>
    <property type="evidence" value="ECO:0007669"/>
    <property type="project" value="UniProtKB-KW"/>
</dbReference>
<reference evidence="8" key="1">
    <citation type="submission" date="2016-10" db="EMBL/GenBank/DDBJ databases">
        <authorList>
            <person name="Varghese N."/>
            <person name="Submissions S."/>
        </authorList>
    </citation>
    <scope>NUCLEOTIDE SEQUENCE [LARGE SCALE GENOMIC DNA]</scope>
    <source>
        <strain evidence="8">DSM 44234</strain>
    </source>
</reference>
<dbReference type="EMBL" id="FNSA01000003">
    <property type="protein sequence ID" value="SEB61825.1"/>
    <property type="molecule type" value="Genomic_DNA"/>
</dbReference>
<evidence type="ECO:0000313" key="7">
    <source>
        <dbReference type="EMBL" id="SEB61825.1"/>
    </source>
</evidence>
<accession>A0A1H4KUM7</accession>